<protein>
    <submittedName>
        <fullName evidence="2">Uncharacterized protein</fullName>
    </submittedName>
</protein>
<proteinExistence type="predicted"/>
<dbReference type="OrthoDB" id="6600518at2759"/>
<dbReference type="EMBL" id="KQ087183">
    <property type="protein sequence ID" value="KLT45130.1"/>
    <property type="molecule type" value="Genomic_DNA"/>
</dbReference>
<evidence type="ECO:0000313" key="2">
    <source>
        <dbReference type="EMBL" id="KLT45130.1"/>
    </source>
</evidence>
<dbReference type="STRING" id="879819.A0A0J0XVM2"/>
<keyword evidence="1" id="KW-0812">Transmembrane</keyword>
<dbReference type="InterPro" id="IPR002060">
    <property type="entry name" value="Squ/phyt_synthse"/>
</dbReference>
<name>A0A0J0XVM2_9TREE</name>
<evidence type="ECO:0000256" key="1">
    <source>
        <dbReference type="SAM" id="Phobius"/>
    </source>
</evidence>
<organism evidence="2 3">
    <name type="scientific">Cutaneotrichosporon oleaginosum</name>
    <dbReference type="NCBI Taxonomy" id="879819"/>
    <lineage>
        <taxon>Eukaryota</taxon>
        <taxon>Fungi</taxon>
        <taxon>Dikarya</taxon>
        <taxon>Basidiomycota</taxon>
        <taxon>Agaricomycotina</taxon>
        <taxon>Tremellomycetes</taxon>
        <taxon>Trichosporonales</taxon>
        <taxon>Trichosporonaceae</taxon>
        <taxon>Cutaneotrichosporon</taxon>
    </lineage>
</organism>
<accession>A0A0J0XVM2</accession>
<dbReference type="InterPro" id="IPR008949">
    <property type="entry name" value="Isoprenoid_synthase_dom_sf"/>
</dbReference>
<dbReference type="Gene3D" id="1.10.600.10">
    <property type="entry name" value="Farnesyl Diphosphate Synthase"/>
    <property type="match status" value="1"/>
</dbReference>
<gene>
    <name evidence="2" type="ORF">CC85DRAFT_283044</name>
</gene>
<keyword evidence="1" id="KW-1133">Transmembrane helix</keyword>
<dbReference type="Pfam" id="PF00494">
    <property type="entry name" value="SQS_PSY"/>
    <property type="match status" value="1"/>
</dbReference>
<reference evidence="2 3" key="1">
    <citation type="submission" date="2015-03" db="EMBL/GenBank/DDBJ databases">
        <title>Genomics and transcriptomics of the oil-accumulating basidiomycete yeast T. oleaginosus allow insights into substrate utilization and the diverse evolutionary trajectories of mating systems in fungi.</title>
        <authorList>
            <consortium name="DOE Joint Genome Institute"/>
            <person name="Kourist R."/>
            <person name="Kracht O."/>
            <person name="Bracharz F."/>
            <person name="Lipzen A."/>
            <person name="Nolan M."/>
            <person name="Ohm R."/>
            <person name="Grigoriev I."/>
            <person name="Sun S."/>
            <person name="Heitman J."/>
            <person name="Bruck T."/>
            <person name="Nowrousian M."/>
        </authorList>
    </citation>
    <scope>NUCLEOTIDE SEQUENCE [LARGE SCALE GENOMIC DNA]</scope>
    <source>
        <strain evidence="2 3">IBC0246</strain>
    </source>
</reference>
<dbReference type="Proteomes" id="UP000053611">
    <property type="component" value="Unassembled WGS sequence"/>
</dbReference>
<keyword evidence="1" id="KW-0472">Membrane</keyword>
<dbReference type="GeneID" id="28982804"/>
<feature type="transmembrane region" description="Helical" evidence="1">
    <location>
        <begin position="164"/>
        <end position="183"/>
    </location>
</feature>
<feature type="transmembrane region" description="Helical" evidence="1">
    <location>
        <begin position="69"/>
        <end position="88"/>
    </location>
</feature>
<feature type="transmembrane region" description="Helical" evidence="1">
    <location>
        <begin position="137"/>
        <end position="157"/>
    </location>
</feature>
<evidence type="ECO:0000313" key="3">
    <source>
        <dbReference type="Proteomes" id="UP000053611"/>
    </source>
</evidence>
<keyword evidence="3" id="KW-1185">Reference proteome</keyword>
<dbReference type="AlphaFoldDB" id="A0A0J0XVM2"/>
<feature type="transmembrane region" description="Helical" evidence="1">
    <location>
        <begin position="30"/>
        <end position="48"/>
    </location>
</feature>
<sequence>MRLELPTAALLCCIVGLLRPSMDRREGVALALATTLGLLISVLEYCLTTSAHFDRPALMRALFGGGARALTVALVHIVVGRTFLLPFAPNVVPRPPRSKLPPPPPKVDTLVRHPGAAAACLVVLAGGTHLFVGVPGYASLGAVVMAVTPFLAALLLAGARVAKLDAIVLAVTIPILFVSSTLARDGQLMEWTMAGVNKQLPGLQADTIARDVLSALATTFLLHLVAHVHVLLLLSPSLPPTPPANLVGHITLLARVVAIPPMTDTRVLLALREAPPLPPPLRLAALAVPRELRIALTAVYWWYATTAAFARDIPAIDDYETMHRARVGTSFFIRYHLIGCWDQWTALDKANLLHQGSVDPAQQAPYYLLGAIVPRLAPAWPFFEIVNGLKEDLRFLPVPLLTQRDDLKKHMSIDTPSHLEKYVSAIGGASAAIACYLAWSLLEDHSSSPLTPAAAHSWSKAEHPFTGLPIPEWPAGMPVRTLLRADTIRKARIMGRGMLLVSIAASASADCARGRVYLPLSTFKGADELADALHGRGVPWHTLVPVLRMAESAREEAENSIKSLPKPVRAAARAAVAATYVPACCLWNGAGETDKPCTCSLNRAALRAIWG</sequence>
<feature type="transmembrane region" description="Helical" evidence="1">
    <location>
        <begin position="212"/>
        <end position="234"/>
    </location>
</feature>